<organism evidence="1">
    <name type="scientific">Nicotiana tabacum</name>
    <name type="common">Common tobacco</name>
    <dbReference type="NCBI Taxonomy" id="4097"/>
    <lineage>
        <taxon>Eukaryota</taxon>
        <taxon>Viridiplantae</taxon>
        <taxon>Streptophyta</taxon>
        <taxon>Embryophyta</taxon>
        <taxon>Tracheophyta</taxon>
        <taxon>Spermatophyta</taxon>
        <taxon>Magnoliopsida</taxon>
        <taxon>eudicotyledons</taxon>
        <taxon>Gunneridae</taxon>
        <taxon>Pentapetalae</taxon>
        <taxon>asterids</taxon>
        <taxon>lamiids</taxon>
        <taxon>Solanales</taxon>
        <taxon>Solanaceae</taxon>
        <taxon>Nicotianoideae</taxon>
        <taxon>Nicotianeae</taxon>
        <taxon>Nicotiana</taxon>
    </lineage>
</organism>
<dbReference type="KEGG" id="nta:107770177"/>
<sequence>MDLGIKRNRKKRAVCSQPRAKWGNLTKDKAQESGERLIAMGAWRSSGDATAVWAMTAFPLGKLRESFYGLQSKGGDKKLYRLAEVRERKARDFENQFGFMPGRSTTEAIHLVRRLAYDKVPKEVPWRCLEVSGIPVAYTKVIKDMYDGAKTRVRTMGGDSDHFPVVMGLHQVSALNPFLFALVMDVLTRHIQGKVPW</sequence>
<dbReference type="OrthoDB" id="1306011at2759"/>
<dbReference type="PaxDb" id="4097-A0A1S3XZ04"/>
<name>A0A1S3XZ04_TOBAC</name>
<dbReference type="AlphaFoldDB" id="A0A1S3XZ04"/>
<proteinExistence type="predicted"/>
<gene>
    <name evidence="1" type="primary">LOC107770177</name>
</gene>
<accession>A0A1S3XZ04</accession>
<dbReference type="RefSeq" id="XP_016444937.1">
    <property type="nucleotide sequence ID" value="XM_016589451.1"/>
</dbReference>
<dbReference type="PANTHER" id="PTHR19446">
    <property type="entry name" value="REVERSE TRANSCRIPTASES"/>
    <property type="match status" value="1"/>
</dbReference>
<reference evidence="1" key="1">
    <citation type="submission" date="2025-08" db="UniProtKB">
        <authorList>
            <consortium name="RefSeq"/>
        </authorList>
    </citation>
    <scope>IDENTIFICATION</scope>
</reference>
<protein>
    <submittedName>
        <fullName evidence="1">Uncharacterized protein</fullName>
    </submittedName>
</protein>
<dbReference type="STRING" id="4097.A0A1S3XZ04"/>
<evidence type="ECO:0000313" key="1">
    <source>
        <dbReference type="RefSeq" id="XP_016444937.1"/>
    </source>
</evidence>